<accession>A0A7K4Y1L7</accession>
<dbReference type="OrthoDB" id="9950230at2759"/>
<organism evidence="1 2">
    <name type="scientific">Regulus satrapa</name>
    <name type="common">Golden-crowned kinglet</name>
    <dbReference type="NCBI Taxonomy" id="13245"/>
    <lineage>
        <taxon>Eukaryota</taxon>
        <taxon>Metazoa</taxon>
        <taxon>Chordata</taxon>
        <taxon>Craniata</taxon>
        <taxon>Vertebrata</taxon>
        <taxon>Euteleostomi</taxon>
        <taxon>Archelosauria</taxon>
        <taxon>Archosauria</taxon>
        <taxon>Dinosauria</taxon>
        <taxon>Saurischia</taxon>
        <taxon>Theropoda</taxon>
        <taxon>Coelurosauria</taxon>
        <taxon>Aves</taxon>
        <taxon>Neognathae</taxon>
        <taxon>Neoaves</taxon>
        <taxon>Telluraves</taxon>
        <taxon>Australaves</taxon>
        <taxon>Passeriformes</taxon>
        <taxon>Regulidae</taxon>
        <taxon>Regulus</taxon>
    </lineage>
</organism>
<evidence type="ECO:0000313" key="2">
    <source>
        <dbReference type="Proteomes" id="UP000529728"/>
    </source>
</evidence>
<protein>
    <submittedName>
        <fullName evidence="1">ENR1 protein</fullName>
    </submittedName>
</protein>
<dbReference type="Proteomes" id="UP000529728">
    <property type="component" value="Unassembled WGS sequence"/>
</dbReference>
<gene>
    <name evidence="1" type="primary">Erv31_2</name>
    <name evidence="1" type="ORF">REGSAT_R14504</name>
</gene>
<name>A0A7K4Y1L7_REGSA</name>
<evidence type="ECO:0000313" key="1">
    <source>
        <dbReference type="EMBL" id="NWR52906.1"/>
    </source>
</evidence>
<feature type="non-terminal residue" evidence="1">
    <location>
        <position position="87"/>
    </location>
</feature>
<dbReference type="AlphaFoldDB" id="A0A7K4Y1L7"/>
<sequence>MNTIKVCWKNKTKANSFEEITDLKEYWENPRKVDTQWKAPDGLFWTCGGKAYNKLGKKLKGTCTIGIIQPAFFLLPGNKGSYLDRPL</sequence>
<reference evidence="1 2" key="1">
    <citation type="submission" date="2019-09" db="EMBL/GenBank/DDBJ databases">
        <title>Bird 10,000 Genomes (B10K) Project - Family phase.</title>
        <authorList>
            <person name="Zhang G."/>
        </authorList>
    </citation>
    <scope>NUCLEOTIDE SEQUENCE [LARGE SCALE GENOMIC DNA]</scope>
    <source>
        <strain evidence="1">B10K-DU-001-18</strain>
        <tissue evidence="1">Muscle</tissue>
    </source>
</reference>
<feature type="non-terminal residue" evidence="1">
    <location>
        <position position="1"/>
    </location>
</feature>
<comment type="caution">
    <text evidence="1">The sequence shown here is derived from an EMBL/GenBank/DDBJ whole genome shotgun (WGS) entry which is preliminary data.</text>
</comment>
<dbReference type="EMBL" id="VWZN01021215">
    <property type="protein sequence ID" value="NWR52906.1"/>
    <property type="molecule type" value="Genomic_DNA"/>
</dbReference>
<keyword evidence="2" id="KW-1185">Reference proteome</keyword>
<proteinExistence type="predicted"/>